<accession>A0A0U5FDP7</accession>
<dbReference type="AlphaFoldDB" id="A0A0U5FDP7"/>
<reference evidence="3" key="1">
    <citation type="submission" date="2015-10" db="EMBL/GenBank/DDBJ databases">
        <authorList>
            <person name="Crossman L.C."/>
        </authorList>
    </citation>
    <scope>NUCLEOTIDE SEQUENCE [LARGE SCALE GENOMIC DNA]</scope>
    <source>
        <strain evidence="3">20-2</strain>
    </source>
</reference>
<feature type="transmembrane region" description="Helical" evidence="1">
    <location>
        <begin position="48"/>
        <end position="71"/>
    </location>
</feature>
<keyword evidence="1" id="KW-1133">Transmembrane helix</keyword>
<sequence>MTMLVLSTNANTSVLSNKASHYKSIEGFKKFWTSSYSKKALTRINNNIQLLINLLVTLTVIIIIAVVIQLVTNELDSKKYELIALYTYKRELLYKSYLQEEY</sequence>
<keyword evidence="1" id="KW-0812">Transmembrane</keyword>
<name>A0A0U5FDP7_LIMRT</name>
<keyword evidence="1" id="KW-0472">Membrane</keyword>
<proteinExistence type="predicted"/>
<evidence type="ECO:0000313" key="2">
    <source>
        <dbReference type="EMBL" id="CUR42321.1"/>
    </source>
</evidence>
<dbReference type="Proteomes" id="UP000235484">
    <property type="component" value="Unassembled WGS sequence"/>
</dbReference>
<evidence type="ECO:0000256" key="1">
    <source>
        <dbReference type="SAM" id="Phobius"/>
    </source>
</evidence>
<organism evidence="2 3">
    <name type="scientific">Limosilactobacillus reuteri</name>
    <name type="common">Lactobacillus reuteri</name>
    <dbReference type="NCBI Taxonomy" id="1598"/>
    <lineage>
        <taxon>Bacteria</taxon>
        <taxon>Bacillati</taxon>
        <taxon>Bacillota</taxon>
        <taxon>Bacilli</taxon>
        <taxon>Lactobacillales</taxon>
        <taxon>Lactobacillaceae</taxon>
        <taxon>Limosilactobacillus</taxon>
    </lineage>
</organism>
<evidence type="ECO:0000313" key="3">
    <source>
        <dbReference type="Proteomes" id="UP000235484"/>
    </source>
</evidence>
<gene>
    <name evidence="2" type="ORF">LRLP16767_LR202_02028</name>
</gene>
<dbReference type="EMBL" id="LN887678">
    <property type="protein sequence ID" value="CUR42321.1"/>
    <property type="molecule type" value="Genomic_DNA"/>
</dbReference>
<protein>
    <submittedName>
        <fullName evidence="2">Uncharacterized protein</fullName>
    </submittedName>
</protein>